<evidence type="ECO:0000313" key="2">
    <source>
        <dbReference type="EnsemblMetazoa" id="XP_038052534.1"/>
    </source>
</evidence>
<dbReference type="AlphaFoldDB" id="A0A913ZMF7"/>
<evidence type="ECO:0000313" key="3">
    <source>
        <dbReference type="Proteomes" id="UP000887568"/>
    </source>
</evidence>
<sequence length="614" mass="68724">MAECLRDVCRLCGGGGAAGIDRRHPHSKEKYHQVMLRALDVDVHTDEMGTHPPFVCHNCVKKLMKWWSAAKLKKKLQLNIEVCEFVLHRCERCVQPLGLSSLCDELNAVLVSHPSFFIWRGTNLMKIIHYGDSGRPEVEISINSTLTWLIEVCGVDVAGSGCPVLQDIPVTAGVPDVSRVLETLEAHNICSANRDFNKLVKSREGPAGQIPTSVTGRDIVQVYPYPTIRHNKCHLLVSKPGLLCEVCVMFRVDLNVMASRLGGSREVTTSSSIRNNTMSNAELQKKMKLMKMENKALKKRNAVLHTKITAMIQVESVEVNTQEGSFLHQAMQDGEKEFMMASIEGSPAGLLWEQQKASFQKGKGMRWHPAIIRFCIALQSKSSSSYNLLRESGFLKLPHPNTLHPYTHFGDPAPGFNADLVLRVISDMKLHTLPQHQREVCVLFDEMKIKASLVYSVRSGAVVGFVDVGSIGNEILQFEKRCQDEDISIASHVLVLMVRGIFTSLRTPIGYYPSLGVSSHQLYPCMWEAIMLLEAAGFSVRGLVSDGASPNRKFYRMHGPREEFLHSTPHPATNNQLYFFCDPPHLIKTTRNNWENSGCHNKTRNLHVSICMLT</sequence>
<dbReference type="RefSeq" id="XP_038052534.1">
    <property type="nucleotide sequence ID" value="XM_038196606.1"/>
</dbReference>
<dbReference type="GeneID" id="119725265"/>
<proteinExistence type="predicted"/>
<dbReference type="OMA" id="SHQLYPC"/>
<evidence type="ECO:0000259" key="1">
    <source>
        <dbReference type="Pfam" id="PF21787"/>
    </source>
</evidence>
<dbReference type="OrthoDB" id="2441813at2759"/>
<protein>
    <recommendedName>
        <fullName evidence="1">Transposable element P transposase-like RNase H domain-containing protein</fullName>
    </recommendedName>
</protein>
<keyword evidence="3" id="KW-1185">Reference proteome</keyword>
<reference evidence="2" key="1">
    <citation type="submission" date="2022-11" db="UniProtKB">
        <authorList>
            <consortium name="EnsemblMetazoa"/>
        </authorList>
    </citation>
    <scope>IDENTIFICATION</scope>
</reference>
<organism evidence="2 3">
    <name type="scientific">Patiria miniata</name>
    <name type="common">Bat star</name>
    <name type="synonym">Asterina miniata</name>
    <dbReference type="NCBI Taxonomy" id="46514"/>
    <lineage>
        <taxon>Eukaryota</taxon>
        <taxon>Metazoa</taxon>
        <taxon>Echinodermata</taxon>
        <taxon>Eleutherozoa</taxon>
        <taxon>Asterozoa</taxon>
        <taxon>Asteroidea</taxon>
        <taxon>Valvatacea</taxon>
        <taxon>Valvatida</taxon>
        <taxon>Asterinidae</taxon>
        <taxon>Patiria</taxon>
    </lineage>
</organism>
<accession>A0A913ZMF7</accession>
<dbReference type="EnsemblMetazoa" id="XM_038196606.1">
    <property type="protein sequence ID" value="XP_038052534.1"/>
    <property type="gene ID" value="LOC119725265"/>
</dbReference>
<dbReference type="Pfam" id="PF21787">
    <property type="entry name" value="TNP-like_RNaseH_N"/>
    <property type="match status" value="1"/>
</dbReference>
<feature type="domain" description="Transposable element P transposase-like RNase H" evidence="1">
    <location>
        <begin position="413"/>
        <end position="557"/>
    </location>
</feature>
<name>A0A913ZMF7_PATMI</name>
<dbReference type="InterPro" id="IPR048365">
    <property type="entry name" value="TNP-like_RNaseH_N"/>
</dbReference>
<dbReference type="Proteomes" id="UP000887568">
    <property type="component" value="Unplaced"/>
</dbReference>